<dbReference type="Gene3D" id="3.40.50.720">
    <property type="entry name" value="NAD(P)-binding Rossmann-like Domain"/>
    <property type="match status" value="1"/>
</dbReference>
<reference evidence="3" key="1">
    <citation type="journal article" date="2019" name="Int. J. Syst. Evol. Microbiol.">
        <title>The Global Catalogue of Microorganisms (GCM) 10K type strain sequencing project: providing services to taxonomists for standard genome sequencing and annotation.</title>
        <authorList>
            <consortium name="The Broad Institute Genomics Platform"/>
            <consortium name="The Broad Institute Genome Sequencing Center for Infectious Disease"/>
            <person name="Wu L."/>
            <person name="Ma J."/>
        </authorList>
    </citation>
    <scope>NUCLEOTIDE SEQUENCE [LARGE SCALE GENOMIC DNA]</scope>
    <source>
        <strain evidence="3">CGMCC 1.15795</strain>
    </source>
</reference>
<name>A0ABW4R2R7_9BACT</name>
<organism evidence="2 3">
    <name type="scientific">Hymenobacter bucti</name>
    <dbReference type="NCBI Taxonomy" id="1844114"/>
    <lineage>
        <taxon>Bacteria</taxon>
        <taxon>Pseudomonadati</taxon>
        <taxon>Bacteroidota</taxon>
        <taxon>Cytophagia</taxon>
        <taxon>Cytophagales</taxon>
        <taxon>Hymenobacteraceae</taxon>
        <taxon>Hymenobacter</taxon>
    </lineage>
</organism>
<dbReference type="EMBL" id="JBHUFD010000019">
    <property type="protein sequence ID" value="MFD1875575.1"/>
    <property type="molecule type" value="Genomic_DNA"/>
</dbReference>
<keyword evidence="3" id="KW-1185">Reference proteome</keyword>
<dbReference type="InterPro" id="IPR036291">
    <property type="entry name" value="NAD(P)-bd_dom_sf"/>
</dbReference>
<accession>A0ABW4R2R7</accession>
<dbReference type="SUPFAM" id="SSF51735">
    <property type="entry name" value="NAD(P)-binding Rossmann-fold domains"/>
    <property type="match status" value="1"/>
</dbReference>
<dbReference type="PANTHER" id="PTHR43162:SF1">
    <property type="entry name" value="PRESTALK A DIFFERENTIATION PROTEIN A"/>
    <property type="match status" value="1"/>
</dbReference>
<dbReference type="InterPro" id="IPR016040">
    <property type="entry name" value="NAD(P)-bd_dom"/>
</dbReference>
<feature type="domain" description="NAD(P)-binding" evidence="1">
    <location>
        <begin position="7"/>
        <end position="113"/>
    </location>
</feature>
<dbReference type="InterPro" id="IPR051604">
    <property type="entry name" value="Ergot_Alk_Oxidoreductase"/>
</dbReference>
<dbReference type="RefSeq" id="WP_382318419.1">
    <property type="nucleotide sequence ID" value="NZ_JBHUFD010000019.1"/>
</dbReference>
<dbReference type="PANTHER" id="PTHR43162">
    <property type="match status" value="1"/>
</dbReference>
<sequence length="293" mass="31012">MKIIVTGSVGNVSKPLTEALLQQGHQVTVISHSSDKQGAIVALGATAAIGSVTDADFLTSAFAGADAVYCMVPPHFTAPDNRAYYRSVGAAYAQAVQATGVNRVVHLSTWGADLPSGTGLIVGSHDIEGLLNQLPNVSVTHLRAGYIYYNLLHYQGMIKAAGFMGATFGGDDLLPLVAPVDIAAAAAEELTRSSGPRVRYVASDERTPTEVARVLGEAIGRPDLQWRTFTPEQGYAGLSQQQMPAPVIAQLLELNAAIHNGSIWQGYAQHRPATLGEVKLENFAQEFAAAFQK</sequence>
<dbReference type="Proteomes" id="UP001597197">
    <property type="component" value="Unassembled WGS sequence"/>
</dbReference>
<evidence type="ECO:0000259" key="1">
    <source>
        <dbReference type="Pfam" id="PF13460"/>
    </source>
</evidence>
<protein>
    <submittedName>
        <fullName evidence="2">NAD(P)H-binding protein</fullName>
    </submittedName>
</protein>
<comment type="caution">
    <text evidence="2">The sequence shown here is derived from an EMBL/GenBank/DDBJ whole genome shotgun (WGS) entry which is preliminary data.</text>
</comment>
<evidence type="ECO:0000313" key="2">
    <source>
        <dbReference type="EMBL" id="MFD1875575.1"/>
    </source>
</evidence>
<dbReference type="Pfam" id="PF13460">
    <property type="entry name" value="NAD_binding_10"/>
    <property type="match status" value="1"/>
</dbReference>
<gene>
    <name evidence="2" type="ORF">ACFSDX_24295</name>
</gene>
<proteinExistence type="predicted"/>
<dbReference type="Gene3D" id="3.90.25.10">
    <property type="entry name" value="UDP-galactose 4-epimerase, domain 1"/>
    <property type="match status" value="1"/>
</dbReference>
<evidence type="ECO:0000313" key="3">
    <source>
        <dbReference type="Proteomes" id="UP001597197"/>
    </source>
</evidence>